<feature type="compositionally biased region" description="Basic and acidic residues" evidence="1">
    <location>
        <begin position="1"/>
        <end position="12"/>
    </location>
</feature>
<keyword evidence="3" id="KW-1185">Reference proteome</keyword>
<dbReference type="Proteomes" id="UP001066276">
    <property type="component" value="Chromosome 5"/>
</dbReference>
<evidence type="ECO:0000256" key="1">
    <source>
        <dbReference type="SAM" id="MobiDB-lite"/>
    </source>
</evidence>
<feature type="compositionally biased region" description="Low complexity" evidence="1">
    <location>
        <begin position="67"/>
        <end position="82"/>
    </location>
</feature>
<feature type="compositionally biased region" description="Polar residues" evidence="1">
    <location>
        <begin position="83"/>
        <end position="97"/>
    </location>
</feature>
<name>A0AAV7RTL0_PLEWA</name>
<dbReference type="AlphaFoldDB" id="A0AAV7RTL0"/>
<organism evidence="2 3">
    <name type="scientific">Pleurodeles waltl</name>
    <name type="common">Iberian ribbed newt</name>
    <dbReference type="NCBI Taxonomy" id="8319"/>
    <lineage>
        <taxon>Eukaryota</taxon>
        <taxon>Metazoa</taxon>
        <taxon>Chordata</taxon>
        <taxon>Craniata</taxon>
        <taxon>Vertebrata</taxon>
        <taxon>Euteleostomi</taxon>
        <taxon>Amphibia</taxon>
        <taxon>Batrachia</taxon>
        <taxon>Caudata</taxon>
        <taxon>Salamandroidea</taxon>
        <taxon>Salamandridae</taxon>
        <taxon>Pleurodelinae</taxon>
        <taxon>Pleurodeles</taxon>
    </lineage>
</organism>
<sequence length="167" mass="17882">MGRVVESLEVRAPRKGSAQPRATPGASGSDRTEPGLRAARARSHGVPGLARLLHAKTIRQLPALGSARPPLAPRAEAAPADPQKSQPRSASKKQLTLQPAPLKSKGNPLYACPVYTVMYFMLMRCGVRGEEISMSTVCKHSGSPMGISWLEEKEELTLNTDVSGWAT</sequence>
<accession>A0AAV7RTL0</accession>
<proteinExistence type="predicted"/>
<comment type="caution">
    <text evidence="2">The sequence shown here is derived from an EMBL/GenBank/DDBJ whole genome shotgun (WGS) entry which is preliminary data.</text>
</comment>
<reference evidence="2" key="1">
    <citation type="journal article" date="2022" name="bioRxiv">
        <title>Sequencing and chromosome-scale assembly of the giantPleurodeles waltlgenome.</title>
        <authorList>
            <person name="Brown T."/>
            <person name="Elewa A."/>
            <person name="Iarovenko S."/>
            <person name="Subramanian E."/>
            <person name="Araus A.J."/>
            <person name="Petzold A."/>
            <person name="Susuki M."/>
            <person name="Suzuki K.-i.T."/>
            <person name="Hayashi T."/>
            <person name="Toyoda A."/>
            <person name="Oliveira C."/>
            <person name="Osipova E."/>
            <person name="Leigh N.D."/>
            <person name="Simon A."/>
            <person name="Yun M.H."/>
        </authorList>
    </citation>
    <scope>NUCLEOTIDE SEQUENCE</scope>
    <source>
        <strain evidence="2">20211129_DDA</strain>
        <tissue evidence="2">Liver</tissue>
    </source>
</reference>
<evidence type="ECO:0000313" key="2">
    <source>
        <dbReference type="EMBL" id="KAJ1154961.1"/>
    </source>
</evidence>
<dbReference type="EMBL" id="JANPWB010000009">
    <property type="protein sequence ID" value="KAJ1154961.1"/>
    <property type="molecule type" value="Genomic_DNA"/>
</dbReference>
<protein>
    <submittedName>
        <fullName evidence="2">Uncharacterized protein</fullName>
    </submittedName>
</protein>
<feature type="region of interest" description="Disordered" evidence="1">
    <location>
        <begin position="1"/>
        <end position="48"/>
    </location>
</feature>
<gene>
    <name evidence="2" type="ORF">NDU88_007700</name>
</gene>
<feature type="region of interest" description="Disordered" evidence="1">
    <location>
        <begin position="63"/>
        <end position="102"/>
    </location>
</feature>
<evidence type="ECO:0000313" key="3">
    <source>
        <dbReference type="Proteomes" id="UP001066276"/>
    </source>
</evidence>